<dbReference type="Proteomes" id="UP000230750">
    <property type="component" value="Unassembled WGS sequence"/>
</dbReference>
<dbReference type="OrthoDB" id="306876at2759"/>
<dbReference type="AlphaFoldDB" id="A0A2G8KB28"/>
<reference evidence="7 8" key="1">
    <citation type="journal article" date="2017" name="PLoS Biol.">
        <title>The sea cucumber genome provides insights into morphological evolution and visceral regeneration.</title>
        <authorList>
            <person name="Zhang X."/>
            <person name="Sun L."/>
            <person name="Yuan J."/>
            <person name="Sun Y."/>
            <person name="Gao Y."/>
            <person name="Zhang L."/>
            <person name="Li S."/>
            <person name="Dai H."/>
            <person name="Hamel J.F."/>
            <person name="Liu C."/>
            <person name="Yu Y."/>
            <person name="Liu S."/>
            <person name="Lin W."/>
            <person name="Guo K."/>
            <person name="Jin S."/>
            <person name="Xu P."/>
            <person name="Storey K.B."/>
            <person name="Huan P."/>
            <person name="Zhang T."/>
            <person name="Zhou Y."/>
            <person name="Zhang J."/>
            <person name="Lin C."/>
            <person name="Li X."/>
            <person name="Xing L."/>
            <person name="Huo D."/>
            <person name="Sun M."/>
            <person name="Wang L."/>
            <person name="Mercier A."/>
            <person name="Li F."/>
            <person name="Yang H."/>
            <person name="Xiang J."/>
        </authorList>
    </citation>
    <scope>NUCLEOTIDE SEQUENCE [LARGE SCALE GENOMIC DNA]</scope>
    <source>
        <strain evidence="7">Shaxun</strain>
        <tissue evidence="7">Muscle</tissue>
    </source>
</reference>
<evidence type="ECO:0000313" key="7">
    <source>
        <dbReference type="EMBL" id="PIK45218.1"/>
    </source>
</evidence>
<feature type="transmembrane region" description="Helical" evidence="5">
    <location>
        <begin position="126"/>
        <end position="142"/>
    </location>
</feature>
<evidence type="ECO:0000256" key="2">
    <source>
        <dbReference type="ARBA" id="ARBA00022692"/>
    </source>
</evidence>
<feature type="transmembrane region" description="Helical" evidence="5">
    <location>
        <begin position="162"/>
        <end position="180"/>
    </location>
</feature>
<dbReference type="PANTHER" id="PTHR22911">
    <property type="entry name" value="ACYL-MALONYL CONDENSING ENZYME-RELATED"/>
    <property type="match status" value="1"/>
</dbReference>
<dbReference type="InterPro" id="IPR037185">
    <property type="entry name" value="EmrE-like"/>
</dbReference>
<accession>A0A2G8KB28</accession>
<evidence type="ECO:0000313" key="8">
    <source>
        <dbReference type="Proteomes" id="UP000230750"/>
    </source>
</evidence>
<keyword evidence="2 5" id="KW-0812">Transmembrane</keyword>
<feature type="transmembrane region" description="Helical" evidence="5">
    <location>
        <begin position="37"/>
        <end position="59"/>
    </location>
</feature>
<feature type="transmembrane region" description="Helical" evidence="5">
    <location>
        <begin position="255"/>
        <end position="274"/>
    </location>
</feature>
<evidence type="ECO:0000256" key="3">
    <source>
        <dbReference type="ARBA" id="ARBA00022989"/>
    </source>
</evidence>
<keyword evidence="4 5" id="KW-0472">Membrane</keyword>
<feature type="transmembrane region" description="Helical" evidence="5">
    <location>
        <begin position="280"/>
        <end position="302"/>
    </location>
</feature>
<comment type="subcellular location">
    <subcellularLocation>
        <location evidence="1">Membrane</location>
        <topology evidence="1">Multi-pass membrane protein</topology>
    </subcellularLocation>
</comment>
<organism evidence="7 8">
    <name type="scientific">Stichopus japonicus</name>
    <name type="common">Sea cucumber</name>
    <dbReference type="NCBI Taxonomy" id="307972"/>
    <lineage>
        <taxon>Eukaryota</taxon>
        <taxon>Metazoa</taxon>
        <taxon>Echinodermata</taxon>
        <taxon>Eleutherozoa</taxon>
        <taxon>Echinozoa</taxon>
        <taxon>Holothuroidea</taxon>
        <taxon>Aspidochirotacea</taxon>
        <taxon>Aspidochirotida</taxon>
        <taxon>Stichopodidae</taxon>
        <taxon>Apostichopus</taxon>
    </lineage>
</organism>
<feature type="transmembrane region" description="Helical" evidence="5">
    <location>
        <begin position="71"/>
        <end position="95"/>
    </location>
</feature>
<feature type="transmembrane region" description="Helical" evidence="5">
    <location>
        <begin position="225"/>
        <end position="243"/>
    </location>
</feature>
<feature type="transmembrane region" description="Helical" evidence="5">
    <location>
        <begin position="192"/>
        <end position="213"/>
    </location>
</feature>
<dbReference type="InterPro" id="IPR000620">
    <property type="entry name" value="EamA_dom"/>
</dbReference>
<feature type="transmembrane region" description="Helical" evidence="5">
    <location>
        <begin position="12"/>
        <end position="31"/>
    </location>
</feature>
<feature type="transmembrane region" description="Helical" evidence="5">
    <location>
        <begin position="101"/>
        <end position="119"/>
    </location>
</feature>
<name>A0A2G8KB28_STIJA</name>
<dbReference type="GO" id="GO:0016020">
    <property type="term" value="C:membrane"/>
    <property type="evidence" value="ECO:0007669"/>
    <property type="project" value="UniProtKB-SubCell"/>
</dbReference>
<sequence>MDKLTENLTLNVGLIYSLLYGILMTVETTIAKTLLKVTSASLIAFTRCLGLVFLTPCIEWEKANLLTTGDLCLYMTCSIIGALPYACGLLALNYIGIGDSSAILFGSSILLVGVIGHFILGERISLLQLLILSLDCVGVILVTKPSVLFGQREDIIYNQRELGVVFSLIAAVFISVWPILVRILQQRCSLHCFLLSSVHGFSGMVLTGIWTTVESDWSLPVTWEAALATIGYIVFSVGQFIFASKALETQHAKSVGLSLTLSVALSYVVQVVLFKEIADWIAVTGALMVITCVLAGECWELFHTQTN</sequence>
<dbReference type="EMBL" id="MRZV01000726">
    <property type="protein sequence ID" value="PIK45218.1"/>
    <property type="molecule type" value="Genomic_DNA"/>
</dbReference>
<evidence type="ECO:0000259" key="6">
    <source>
        <dbReference type="Pfam" id="PF00892"/>
    </source>
</evidence>
<evidence type="ECO:0000256" key="5">
    <source>
        <dbReference type="SAM" id="Phobius"/>
    </source>
</evidence>
<gene>
    <name evidence="7" type="ORF">BSL78_17916</name>
</gene>
<dbReference type="SUPFAM" id="SSF103481">
    <property type="entry name" value="Multidrug resistance efflux transporter EmrE"/>
    <property type="match status" value="1"/>
</dbReference>
<comment type="caution">
    <text evidence="7">The sequence shown here is derived from an EMBL/GenBank/DDBJ whole genome shotgun (WGS) entry which is preliminary data.</text>
</comment>
<dbReference type="PANTHER" id="PTHR22911:SF6">
    <property type="entry name" value="SOLUTE CARRIER FAMILY 35 MEMBER G1"/>
    <property type="match status" value="1"/>
</dbReference>
<evidence type="ECO:0000256" key="1">
    <source>
        <dbReference type="ARBA" id="ARBA00004141"/>
    </source>
</evidence>
<keyword evidence="8" id="KW-1185">Reference proteome</keyword>
<proteinExistence type="predicted"/>
<feature type="domain" description="EamA" evidence="6">
    <location>
        <begin position="13"/>
        <end position="143"/>
    </location>
</feature>
<evidence type="ECO:0000256" key="4">
    <source>
        <dbReference type="ARBA" id="ARBA00023136"/>
    </source>
</evidence>
<protein>
    <submittedName>
        <fullName evidence="7">Putative solute carrier family 35 member G1</fullName>
    </submittedName>
</protein>
<keyword evidence="3 5" id="KW-1133">Transmembrane helix</keyword>
<dbReference type="Pfam" id="PF00892">
    <property type="entry name" value="EamA"/>
    <property type="match status" value="1"/>
</dbReference>